<reference evidence="1" key="2">
    <citation type="journal article" date="2015" name="Fish Shellfish Immunol.">
        <title>Early steps in the European eel (Anguilla anguilla)-Vibrio vulnificus interaction in the gills: Role of the RtxA13 toxin.</title>
        <authorList>
            <person name="Callol A."/>
            <person name="Pajuelo D."/>
            <person name="Ebbesson L."/>
            <person name="Teles M."/>
            <person name="MacKenzie S."/>
            <person name="Amaro C."/>
        </authorList>
    </citation>
    <scope>NUCLEOTIDE SEQUENCE</scope>
</reference>
<reference evidence="1" key="1">
    <citation type="submission" date="2014-11" db="EMBL/GenBank/DDBJ databases">
        <authorList>
            <person name="Amaro Gonzalez C."/>
        </authorList>
    </citation>
    <scope>NUCLEOTIDE SEQUENCE</scope>
</reference>
<name>A0A0E9TI19_ANGAN</name>
<sequence length="36" mass="4191">MHATWKPLDSLTYIRAFLSSALADVSWQKLIFPNRL</sequence>
<organism evidence="1">
    <name type="scientific">Anguilla anguilla</name>
    <name type="common">European freshwater eel</name>
    <name type="synonym">Muraena anguilla</name>
    <dbReference type="NCBI Taxonomy" id="7936"/>
    <lineage>
        <taxon>Eukaryota</taxon>
        <taxon>Metazoa</taxon>
        <taxon>Chordata</taxon>
        <taxon>Craniata</taxon>
        <taxon>Vertebrata</taxon>
        <taxon>Euteleostomi</taxon>
        <taxon>Actinopterygii</taxon>
        <taxon>Neopterygii</taxon>
        <taxon>Teleostei</taxon>
        <taxon>Anguilliformes</taxon>
        <taxon>Anguillidae</taxon>
        <taxon>Anguilla</taxon>
    </lineage>
</organism>
<accession>A0A0E9TI19</accession>
<protein>
    <submittedName>
        <fullName evidence="1">Uncharacterized protein</fullName>
    </submittedName>
</protein>
<dbReference type="EMBL" id="GBXM01056219">
    <property type="protein sequence ID" value="JAH52358.1"/>
    <property type="molecule type" value="Transcribed_RNA"/>
</dbReference>
<proteinExistence type="predicted"/>
<evidence type="ECO:0000313" key="1">
    <source>
        <dbReference type="EMBL" id="JAH52358.1"/>
    </source>
</evidence>
<dbReference type="AlphaFoldDB" id="A0A0E9TI19"/>